<reference evidence="8 9" key="1">
    <citation type="submission" date="2016-10" db="EMBL/GenBank/DDBJ databases">
        <authorList>
            <person name="de Groot N.N."/>
        </authorList>
    </citation>
    <scope>NUCLEOTIDE SEQUENCE [LARGE SCALE GENOMIC DNA]</scope>
    <source>
        <strain evidence="8 9">DSM 45317</strain>
    </source>
</reference>
<keyword evidence="4 7" id="KW-1133">Transmembrane helix</keyword>
<dbReference type="AlphaFoldDB" id="A0A1I4DUI8"/>
<evidence type="ECO:0000313" key="9">
    <source>
        <dbReference type="Proteomes" id="UP000199152"/>
    </source>
</evidence>
<evidence type="ECO:0000256" key="4">
    <source>
        <dbReference type="ARBA" id="ARBA00022989"/>
    </source>
</evidence>
<keyword evidence="3 7" id="KW-0812">Transmembrane</keyword>
<dbReference type="Proteomes" id="UP000199152">
    <property type="component" value="Unassembled WGS sequence"/>
</dbReference>
<dbReference type="Pfam" id="PF06081">
    <property type="entry name" value="ArAE_1"/>
    <property type="match status" value="1"/>
</dbReference>
<evidence type="ECO:0000256" key="1">
    <source>
        <dbReference type="ARBA" id="ARBA00004651"/>
    </source>
</evidence>
<keyword evidence="2" id="KW-1003">Cell membrane</keyword>
<gene>
    <name evidence="8" type="ORF">SAMN04488085_10559</name>
</gene>
<feature type="region of interest" description="Disordered" evidence="6">
    <location>
        <begin position="407"/>
        <end position="429"/>
    </location>
</feature>
<name>A0A1I4DUI8_9ACTN</name>
<evidence type="ECO:0000256" key="3">
    <source>
        <dbReference type="ARBA" id="ARBA00022692"/>
    </source>
</evidence>
<dbReference type="OrthoDB" id="4350122at2"/>
<feature type="transmembrane region" description="Helical" evidence="7">
    <location>
        <begin position="64"/>
        <end position="82"/>
    </location>
</feature>
<dbReference type="GO" id="GO:0005886">
    <property type="term" value="C:plasma membrane"/>
    <property type="evidence" value="ECO:0007669"/>
    <property type="project" value="UniProtKB-SubCell"/>
</dbReference>
<keyword evidence="9" id="KW-1185">Reference proteome</keyword>
<dbReference type="EMBL" id="FOSW01000005">
    <property type="protein sequence ID" value="SFK97282.1"/>
    <property type="molecule type" value="Genomic_DNA"/>
</dbReference>
<feature type="transmembrane region" description="Helical" evidence="7">
    <location>
        <begin position="89"/>
        <end position="113"/>
    </location>
</feature>
<comment type="subcellular location">
    <subcellularLocation>
        <location evidence="1">Cell membrane</location>
        <topology evidence="1">Multi-pass membrane protein</topology>
    </subcellularLocation>
</comment>
<dbReference type="STRING" id="504800.SAMN04488085_10559"/>
<dbReference type="RefSeq" id="WP_091323746.1">
    <property type="nucleotide sequence ID" value="NZ_FOSW01000005.1"/>
</dbReference>
<sequence>MTGSPSWLGRAGQLPRMVVDALPARVVGLFRQGRTAGVRTGKTVLAAVLAYAAADWLGTSDAPVLAPLTALLVIQLTMYETFAIGWERIVSVVAGVLVAYLFALVTGLTWWSLGLVVAISLVAGRLLRLGDHLMEVPISAMLILAVGGSGTAAQGRVVETLVGAVVAVLVNLLIAPPLYVQPASEAIAELAERMARFSRSMAEAVCGEWSRETALALLAEARRLSEEVIRADRILARTEESARLNPRGRIAREARPRLRSTLTALEHVQVVLRDLARTLLDRTSVLPEPEAAAAYSPEARTALAHVLDALATALEDTGAVICRGETTEATASRIQTHLETLETWRNRLSALLLVDPQTDPEAWVQHGALLSTIDRLRVELEAALRPALDPWRPAPLAARPRQAVRQALSTAAHRPARPARPAVAGRRARQAAARLRGRRAYWDPE</sequence>
<feature type="transmembrane region" description="Helical" evidence="7">
    <location>
        <begin position="133"/>
        <end position="153"/>
    </location>
</feature>
<evidence type="ECO:0000256" key="6">
    <source>
        <dbReference type="SAM" id="MobiDB-lite"/>
    </source>
</evidence>
<proteinExistence type="predicted"/>
<evidence type="ECO:0000256" key="7">
    <source>
        <dbReference type="SAM" id="Phobius"/>
    </source>
</evidence>
<keyword evidence="5 7" id="KW-0472">Membrane</keyword>
<evidence type="ECO:0000256" key="5">
    <source>
        <dbReference type="ARBA" id="ARBA00023136"/>
    </source>
</evidence>
<organism evidence="8 9">
    <name type="scientific">Geodermatophilus ruber</name>
    <dbReference type="NCBI Taxonomy" id="504800"/>
    <lineage>
        <taxon>Bacteria</taxon>
        <taxon>Bacillati</taxon>
        <taxon>Actinomycetota</taxon>
        <taxon>Actinomycetes</taxon>
        <taxon>Geodermatophilales</taxon>
        <taxon>Geodermatophilaceae</taxon>
        <taxon>Geodermatophilus</taxon>
    </lineage>
</organism>
<dbReference type="InterPro" id="IPR010343">
    <property type="entry name" value="ArAE_1"/>
</dbReference>
<protein>
    <submittedName>
        <fullName evidence="8">Aromatic acid exporter family member 1</fullName>
    </submittedName>
</protein>
<dbReference type="InParanoid" id="A0A1I4DUI8"/>
<accession>A0A1I4DUI8</accession>
<evidence type="ECO:0000313" key="8">
    <source>
        <dbReference type="EMBL" id="SFK97282.1"/>
    </source>
</evidence>
<evidence type="ECO:0000256" key="2">
    <source>
        <dbReference type="ARBA" id="ARBA00022475"/>
    </source>
</evidence>
<feature type="transmembrane region" description="Helical" evidence="7">
    <location>
        <begin position="160"/>
        <end position="180"/>
    </location>
</feature>